<keyword evidence="7 8" id="KW-0998">Cell outer membrane</keyword>
<evidence type="ECO:0000256" key="4">
    <source>
        <dbReference type="ARBA" id="ARBA00022692"/>
    </source>
</evidence>
<keyword evidence="5 9" id="KW-0798">TonB box</keyword>
<dbReference type="Gene3D" id="2.40.170.20">
    <property type="entry name" value="TonB-dependent receptor, beta-barrel domain"/>
    <property type="match status" value="1"/>
</dbReference>
<keyword evidence="4 8" id="KW-0812">Transmembrane</keyword>
<dbReference type="SUPFAM" id="SSF56935">
    <property type="entry name" value="Porins"/>
    <property type="match status" value="1"/>
</dbReference>
<feature type="domain" description="TonB-dependent receptor-like beta-barrel" evidence="11">
    <location>
        <begin position="456"/>
        <end position="861"/>
    </location>
</feature>
<evidence type="ECO:0000313" key="14">
    <source>
        <dbReference type="Proteomes" id="UP000659124"/>
    </source>
</evidence>
<dbReference type="Pfam" id="PF07715">
    <property type="entry name" value="Plug"/>
    <property type="match status" value="1"/>
</dbReference>
<keyword evidence="10" id="KW-0732">Signal</keyword>
<feature type="domain" description="TonB-dependent receptor plug" evidence="12">
    <location>
        <begin position="130"/>
        <end position="238"/>
    </location>
</feature>
<keyword evidence="13" id="KW-0675">Receptor</keyword>
<dbReference type="Gene3D" id="2.60.40.1120">
    <property type="entry name" value="Carboxypeptidase-like, regulatory domain"/>
    <property type="match status" value="1"/>
</dbReference>
<dbReference type="InterPro" id="IPR039426">
    <property type="entry name" value="TonB-dep_rcpt-like"/>
</dbReference>
<evidence type="ECO:0000256" key="6">
    <source>
        <dbReference type="ARBA" id="ARBA00023136"/>
    </source>
</evidence>
<evidence type="ECO:0000259" key="11">
    <source>
        <dbReference type="Pfam" id="PF00593"/>
    </source>
</evidence>
<dbReference type="InterPro" id="IPR002105">
    <property type="entry name" value="Dockerin_1_rpt"/>
</dbReference>
<proteinExistence type="inferred from homology"/>
<keyword evidence="3 8" id="KW-1134">Transmembrane beta strand</keyword>
<comment type="subcellular location">
    <subcellularLocation>
        <location evidence="1 8">Cell outer membrane</location>
        <topology evidence="1 8">Multi-pass membrane protein</topology>
    </subcellularLocation>
</comment>
<evidence type="ECO:0000256" key="7">
    <source>
        <dbReference type="ARBA" id="ARBA00023237"/>
    </source>
</evidence>
<evidence type="ECO:0000256" key="9">
    <source>
        <dbReference type="RuleBase" id="RU003357"/>
    </source>
</evidence>
<organism evidence="13 14">
    <name type="scientific">Chitinophaga qingshengii</name>
    <dbReference type="NCBI Taxonomy" id="1569794"/>
    <lineage>
        <taxon>Bacteria</taxon>
        <taxon>Pseudomonadati</taxon>
        <taxon>Bacteroidota</taxon>
        <taxon>Chitinophagia</taxon>
        <taxon>Chitinophagales</taxon>
        <taxon>Chitinophagaceae</taxon>
        <taxon>Chitinophaga</taxon>
    </lineage>
</organism>
<keyword evidence="2 8" id="KW-0813">Transport</keyword>
<dbReference type="InterPro" id="IPR012910">
    <property type="entry name" value="Plug_dom"/>
</dbReference>
<comment type="similarity">
    <text evidence="8 9">Belongs to the TonB-dependent receptor family.</text>
</comment>
<name>A0ABR7TH71_9BACT</name>
<dbReference type="Pfam" id="PF00593">
    <property type="entry name" value="TonB_dep_Rec_b-barrel"/>
    <property type="match status" value="1"/>
</dbReference>
<accession>A0ABR7TH71</accession>
<dbReference type="InterPro" id="IPR023997">
    <property type="entry name" value="TonB-dep_OMP_SusC/RagA_CS"/>
</dbReference>
<evidence type="ECO:0000313" key="13">
    <source>
        <dbReference type="EMBL" id="MBC9929840.1"/>
    </source>
</evidence>
<dbReference type="InterPro" id="IPR037066">
    <property type="entry name" value="Plug_dom_sf"/>
</dbReference>
<evidence type="ECO:0000256" key="3">
    <source>
        <dbReference type="ARBA" id="ARBA00022452"/>
    </source>
</evidence>
<evidence type="ECO:0000256" key="5">
    <source>
        <dbReference type="ARBA" id="ARBA00023077"/>
    </source>
</evidence>
<dbReference type="InterPro" id="IPR036942">
    <property type="entry name" value="Beta-barrel_TonB_sf"/>
</dbReference>
<dbReference type="PROSITE" id="PS00448">
    <property type="entry name" value="CLOS_CELLULOSOME_RPT"/>
    <property type="match status" value="1"/>
</dbReference>
<dbReference type="NCBIfam" id="TIGR04057">
    <property type="entry name" value="SusC_RagA_signa"/>
    <property type="match status" value="1"/>
</dbReference>
<dbReference type="Gene3D" id="2.170.130.10">
    <property type="entry name" value="TonB-dependent receptor, plug domain"/>
    <property type="match status" value="1"/>
</dbReference>
<dbReference type="InterPro" id="IPR000531">
    <property type="entry name" value="Beta-barrel_TonB"/>
</dbReference>
<dbReference type="Proteomes" id="UP000659124">
    <property type="component" value="Unassembled WGS sequence"/>
</dbReference>
<evidence type="ECO:0000256" key="8">
    <source>
        <dbReference type="PROSITE-ProRule" id="PRU01360"/>
    </source>
</evidence>
<dbReference type="InterPro" id="IPR023996">
    <property type="entry name" value="TonB-dep_OMP_SusC/RagA"/>
</dbReference>
<dbReference type="InterPro" id="IPR018247">
    <property type="entry name" value="EF_Hand_1_Ca_BS"/>
</dbReference>
<dbReference type="SUPFAM" id="SSF49464">
    <property type="entry name" value="Carboxypeptidase regulatory domain-like"/>
    <property type="match status" value="1"/>
</dbReference>
<evidence type="ECO:0000256" key="10">
    <source>
        <dbReference type="SAM" id="SignalP"/>
    </source>
</evidence>
<dbReference type="PROSITE" id="PS52016">
    <property type="entry name" value="TONB_DEPENDENT_REC_3"/>
    <property type="match status" value="1"/>
</dbReference>
<reference evidence="13 14" key="1">
    <citation type="submission" date="2020-09" db="EMBL/GenBank/DDBJ databases">
        <title>Genome sequences of type strains of Chitinophaga qingshengii and Chitinophaga varians.</title>
        <authorList>
            <person name="Kittiwongwattana C."/>
        </authorList>
    </citation>
    <scope>NUCLEOTIDE SEQUENCE [LARGE SCALE GENOMIC DNA]</scope>
    <source>
        <strain evidence="13 14">JCM 30026</strain>
    </source>
</reference>
<feature type="chain" id="PRO_5046108094" evidence="10">
    <location>
        <begin position="26"/>
        <end position="1065"/>
    </location>
</feature>
<gene>
    <name evidence="13" type="ORF">ICL07_05590</name>
</gene>
<comment type="caution">
    <text evidence="13">The sequence shown here is derived from an EMBL/GenBank/DDBJ whole genome shotgun (WGS) entry which is preliminary data.</text>
</comment>
<dbReference type="EMBL" id="JACVFC010000001">
    <property type="protein sequence ID" value="MBC9929840.1"/>
    <property type="molecule type" value="Genomic_DNA"/>
</dbReference>
<protein>
    <submittedName>
        <fullName evidence="13">TonB-dependent receptor</fullName>
    </submittedName>
</protein>
<keyword evidence="14" id="KW-1185">Reference proteome</keyword>
<sequence length="1065" mass="118032">MKLRLPPLALALLLLLLLPWRSLQAQDKTAIKGLVTDDKNVALPGVSVEISGKIAKYKAATVTDESGLFTFRNLPDNNYILTFSYIGYSKKVVDNYRYKKNEVLTLSVELTPEASTLNDVMVVGYGAVRKRDLTGSVEKVNMKDAMNAPVRSFEEFLAGRVAGVQVSSVDGQPGSAINIVIRGNNSISQDNSPLYVIDGFPIENPDNNALNPEDIENIEVLKDASATAIYGARGANGVIIISTKRGKEGKPTLTFSTTYGWQHNLKKIDLMSPYEYVRYQLERDDNPTDTTSPTAIYLRDGKTPDSYKSVKGIDWQDMMFRDAPMRSHNLSLSGGNKSTRYAISGSAYDQQGTIINSYYKRYQGRVRLDQEVNKRLKVGININYSYLLRSGISPSPASNSVATGLLYGVFGSAPLNAPQSGPGLEEELFDDNIDIGQDYRINPVINQRNLQRRNISKVLTANGFAEYTILPELKLRVSGGVDNSLVRYESFNNSQTLYGSKRTTLGATYGVNGSISFSGSDTWLNENTLTWNKRFRKKHSINVVAGMTEQGGKTSTYGFGSGNLPNESLGLSGLDEGTPMPSATRAATSLWNMVSFLGRVNYSYQSKYLFTLSYRADASSKFAEGNRWAYFPSGAVAWRFSDEKFMKGLSVLSDGKLRLTYGLTGNNRVNDFAYMATYGLPIGSTYIFNNAYQSSMIPRTIANPNLKWETTAQLNAGLDLSFFRNLLSVTVDVYRKRTNDLLLNASMPTSTGYAAAYKNIGSMQNQGLELAISATPVNKKNFTWNSSFNISFNQSKVLSLTEGQETITAAVSWDNNWSSLPAYISKIGMPLGNIYGFIWDGVYGYDDFNKTTGGGYILKDNVPTNGNTRGLIKPGDIKYRDINGDGVVNASDYTVIGRGLPIHTGGFNNSFTYKQFDLNIFFQWSYGNDILNVNRLLFEGNIFKRSYLNQFASYADRWTPTNTSSDMFRVNGYYGGGYSSRTVEDGSYLRLKTLALGYNLPRNITSRLKINSLRIYAAAQNVITWTKYKGMDPEVSTFNSVLTPGFDYSSYPRSRTITFGANLSF</sequence>
<dbReference type="PROSITE" id="PS00018">
    <property type="entry name" value="EF_HAND_1"/>
    <property type="match status" value="1"/>
</dbReference>
<feature type="signal peptide" evidence="10">
    <location>
        <begin position="1"/>
        <end position="25"/>
    </location>
</feature>
<dbReference type="InterPro" id="IPR008969">
    <property type="entry name" value="CarboxyPept-like_regulatory"/>
</dbReference>
<dbReference type="Pfam" id="PF13715">
    <property type="entry name" value="CarbopepD_reg_2"/>
    <property type="match status" value="1"/>
</dbReference>
<evidence type="ECO:0000256" key="2">
    <source>
        <dbReference type="ARBA" id="ARBA00022448"/>
    </source>
</evidence>
<evidence type="ECO:0000256" key="1">
    <source>
        <dbReference type="ARBA" id="ARBA00004571"/>
    </source>
</evidence>
<dbReference type="RefSeq" id="WP_188086935.1">
    <property type="nucleotide sequence ID" value="NZ_JACVFC010000001.1"/>
</dbReference>
<dbReference type="NCBIfam" id="TIGR04056">
    <property type="entry name" value="OMP_RagA_SusC"/>
    <property type="match status" value="1"/>
</dbReference>
<evidence type="ECO:0000259" key="12">
    <source>
        <dbReference type="Pfam" id="PF07715"/>
    </source>
</evidence>
<keyword evidence="6 8" id="KW-0472">Membrane</keyword>